<comment type="caution">
    <text evidence="2">The sequence shown here is derived from an EMBL/GenBank/DDBJ whole genome shotgun (WGS) entry which is preliminary data.</text>
</comment>
<feature type="transmembrane region" description="Helical" evidence="1">
    <location>
        <begin position="7"/>
        <end position="31"/>
    </location>
</feature>
<name>A0A833MZC2_9HYPH</name>
<keyword evidence="1" id="KW-1133">Transmembrane helix</keyword>
<reference evidence="2 3" key="1">
    <citation type="submission" date="2019-10" db="EMBL/GenBank/DDBJ databases">
        <title>Draft Genome Sequence of the Caffeine Degrading Methylotroph Methylorubrum populi PINKEL.</title>
        <authorList>
            <person name="Dawson S.C."/>
            <person name="Zhang X."/>
            <person name="Wright M.E."/>
            <person name="Sharma G."/>
            <person name="Langner J.T."/>
            <person name="Ditty J.L."/>
            <person name="Subuyuj G.A."/>
        </authorList>
    </citation>
    <scope>NUCLEOTIDE SEQUENCE [LARGE SCALE GENOMIC DNA]</scope>
    <source>
        <strain evidence="2 3">Pinkel</strain>
    </source>
</reference>
<sequence length="73" mass="7584">MSLVMHLVLGAAGMVVVVATLIGICFSIVAFGEWLGRTAGFGEGLSMRVGGSLWFAFCGAVTGFAVWYLGVQP</sequence>
<dbReference type="Proteomes" id="UP000469949">
    <property type="component" value="Unassembled WGS sequence"/>
</dbReference>
<keyword evidence="1" id="KW-0812">Transmembrane</keyword>
<dbReference type="AlphaFoldDB" id="A0A833MZC2"/>
<gene>
    <name evidence="2" type="ORF">F8B43_4010</name>
</gene>
<proteinExistence type="predicted"/>
<dbReference type="EMBL" id="WEKV01000016">
    <property type="protein sequence ID" value="KAB7783448.1"/>
    <property type="molecule type" value="Genomic_DNA"/>
</dbReference>
<protein>
    <submittedName>
        <fullName evidence="2">Uncharacterized protein</fullName>
    </submittedName>
</protein>
<feature type="transmembrane region" description="Helical" evidence="1">
    <location>
        <begin position="51"/>
        <end position="71"/>
    </location>
</feature>
<evidence type="ECO:0000313" key="2">
    <source>
        <dbReference type="EMBL" id="KAB7783448.1"/>
    </source>
</evidence>
<evidence type="ECO:0000256" key="1">
    <source>
        <dbReference type="SAM" id="Phobius"/>
    </source>
</evidence>
<organism evidence="2 3">
    <name type="scientific">Methylorubrum populi</name>
    <dbReference type="NCBI Taxonomy" id="223967"/>
    <lineage>
        <taxon>Bacteria</taxon>
        <taxon>Pseudomonadati</taxon>
        <taxon>Pseudomonadota</taxon>
        <taxon>Alphaproteobacteria</taxon>
        <taxon>Hyphomicrobiales</taxon>
        <taxon>Methylobacteriaceae</taxon>
        <taxon>Methylorubrum</taxon>
    </lineage>
</organism>
<evidence type="ECO:0000313" key="3">
    <source>
        <dbReference type="Proteomes" id="UP000469949"/>
    </source>
</evidence>
<dbReference type="RefSeq" id="WP_152278123.1">
    <property type="nucleotide sequence ID" value="NZ_WEKV01000016.1"/>
</dbReference>
<accession>A0A833MZC2</accession>
<keyword evidence="1" id="KW-0472">Membrane</keyword>